<gene>
    <name evidence="2" type="ORF">DWB78_01255</name>
    <name evidence="3" type="ORF">SAMN05216278_1421</name>
</gene>
<dbReference type="Pfam" id="PF13524">
    <property type="entry name" value="Glyco_trans_1_2"/>
    <property type="match status" value="1"/>
</dbReference>
<evidence type="ECO:0000313" key="2">
    <source>
        <dbReference type="EMBL" id="RDI70455.1"/>
    </source>
</evidence>
<dbReference type="Proteomes" id="UP000255421">
    <property type="component" value="Unassembled WGS sequence"/>
</dbReference>
<dbReference type="AlphaFoldDB" id="A0A1H1ANA4"/>
<reference evidence="2 5" key="3">
    <citation type="submission" date="2018-07" db="EMBL/GenBank/DDBJ databases">
        <title>Genome sequence of extremly halophilic archaeon Halopelagius longus strain BC12-B1.</title>
        <authorList>
            <person name="Zhang X."/>
        </authorList>
    </citation>
    <scope>NUCLEOTIDE SEQUENCE [LARGE SCALE GENOMIC DNA]</scope>
    <source>
        <strain evidence="2 5">BC12-B1</strain>
    </source>
</reference>
<keyword evidence="3" id="KW-0808">Transferase</keyword>
<dbReference type="EMBL" id="FNKQ01000002">
    <property type="protein sequence ID" value="SDQ41238.1"/>
    <property type="molecule type" value="Genomic_DNA"/>
</dbReference>
<protein>
    <submittedName>
        <fullName evidence="3">Glycosyl transferases group 1</fullName>
    </submittedName>
    <submittedName>
        <fullName evidence="2">Glycosyltransferase family 1 protein</fullName>
    </submittedName>
</protein>
<dbReference type="Proteomes" id="UP000199289">
    <property type="component" value="Unassembled WGS sequence"/>
</dbReference>
<reference evidence="4" key="2">
    <citation type="submission" date="2016-10" db="EMBL/GenBank/DDBJ databases">
        <authorList>
            <person name="Varghese N."/>
            <person name="Submissions S."/>
        </authorList>
    </citation>
    <scope>NUCLEOTIDE SEQUENCE [LARGE SCALE GENOMIC DNA]</scope>
    <source>
        <strain evidence="4">CGMCC 1.12397</strain>
    </source>
</reference>
<evidence type="ECO:0000259" key="1">
    <source>
        <dbReference type="Pfam" id="PF13524"/>
    </source>
</evidence>
<reference evidence="3" key="1">
    <citation type="submission" date="2016-10" db="EMBL/GenBank/DDBJ databases">
        <authorList>
            <person name="de Groot N.N."/>
        </authorList>
    </citation>
    <scope>NUCLEOTIDE SEQUENCE [LARGE SCALE GENOMIC DNA]</scope>
    <source>
        <strain evidence="3">CGMCC 1.12397</strain>
    </source>
</reference>
<proteinExistence type="predicted"/>
<dbReference type="InterPro" id="IPR055259">
    <property type="entry name" value="YkvP/CgeB_Glyco_trans-like"/>
</dbReference>
<keyword evidence="5" id="KW-1185">Reference proteome</keyword>
<evidence type="ECO:0000313" key="4">
    <source>
        <dbReference type="Proteomes" id="UP000199289"/>
    </source>
</evidence>
<evidence type="ECO:0000313" key="3">
    <source>
        <dbReference type="EMBL" id="SDQ41238.1"/>
    </source>
</evidence>
<organism evidence="3 4">
    <name type="scientific">Halopelagius longus</name>
    <dbReference type="NCBI Taxonomy" id="1236180"/>
    <lineage>
        <taxon>Archaea</taxon>
        <taxon>Methanobacteriati</taxon>
        <taxon>Methanobacteriota</taxon>
        <taxon>Stenosarchaea group</taxon>
        <taxon>Halobacteria</taxon>
        <taxon>Halobacteriales</taxon>
        <taxon>Haloferacaceae</taxon>
    </lineage>
</organism>
<name>A0A1H1ANA4_9EURY</name>
<sequence length="321" mass="36775">MNMDLASANYDSLRDHVNQIRFRLGELSPWHGHENVPGENVFEFVAPETELRIHGSGLGDLMIIRQFGNAFNRYVQQYGDPELGTVVVATGGWGPALHPTEGDVNLYWWWSVGSHENEPAQYLENYHREVTVRPDVVLCLSEKCQREAEQLGYDTLYFPLGTRAFEPLDVRRSGVGYAGSKGHKETQSERVVVNPVKDREDFEWVSNYVMPSQLNLWYNTKEVTLGMTKGGQKWWGMVNNRVFETLASATPLVLGKHPNVEDVLGFEYPYQTENAEETKTHVESVMANRDETREEFREMSRKVRENHSYDERVDTLVAALS</sequence>
<feature type="domain" description="Spore protein YkvP/CgeB glycosyl transferase-like" evidence="1">
    <location>
        <begin position="207"/>
        <end position="317"/>
    </location>
</feature>
<accession>A0A1H1ANA4</accession>
<evidence type="ECO:0000313" key="5">
    <source>
        <dbReference type="Proteomes" id="UP000255421"/>
    </source>
</evidence>
<dbReference type="EMBL" id="QQST01000001">
    <property type="protein sequence ID" value="RDI70455.1"/>
    <property type="molecule type" value="Genomic_DNA"/>
</dbReference>
<dbReference type="GO" id="GO:0016740">
    <property type="term" value="F:transferase activity"/>
    <property type="evidence" value="ECO:0007669"/>
    <property type="project" value="UniProtKB-KW"/>
</dbReference>